<dbReference type="AlphaFoldDB" id="A0A3P7PZP9"/>
<evidence type="ECO:0000313" key="2">
    <source>
        <dbReference type="EMBL" id="VDN23626.1"/>
    </source>
</evidence>
<sequence length="177" mass="19768">MGIIEHYVFLSEGVHAAELALKIRQQTERDERRLRLMQQEHEKRNSEIAGLQQYPAVSGNGDVQHEQPSTPVQGERSSMHSDRAANEAEPSSKPASPGSAQPSATDTQSPVSSFTLYFDGKNFAVWFDWTLPLTHFIHFNHFAISQISELTNSEAKQVDQVDSHFAIGQFGDLTNSE</sequence>
<feature type="compositionally biased region" description="Polar residues" evidence="1">
    <location>
        <begin position="66"/>
        <end position="76"/>
    </location>
</feature>
<evidence type="ECO:0000313" key="3">
    <source>
        <dbReference type="Proteomes" id="UP000271889"/>
    </source>
</evidence>
<organism evidence="2 3">
    <name type="scientific">Cylicostephanus goldi</name>
    <name type="common">Nematode worm</name>
    <dbReference type="NCBI Taxonomy" id="71465"/>
    <lineage>
        <taxon>Eukaryota</taxon>
        <taxon>Metazoa</taxon>
        <taxon>Ecdysozoa</taxon>
        <taxon>Nematoda</taxon>
        <taxon>Chromadorea</taxon>
        <taxon>Rhabditida</taxon>
        <taxon>Rhabditina</taxon>
        <taxon>Rhabditomorpha</taxon>
        <taxon>Strongyloidea</taxon>
        <taxon>Strongylidae</taxon>
        <taxon>Cylicostephanus</taxon>
    </lineage>
</organism>
<gene>
    <name evidence="2" type="ORF">CGOC_LOCUS9629</name>
</gene>
<name>A0A3P7PZP9_CYLGO</name>
<accession>A0A3P7PZP9</accession>
<proteinExistence type="predicted"/>
<keyword evidence="3" id="KW-1185">Reference proteome</keyword>
<dbReference type="OrthoDB" id="14717at2759"/>
<evidence type="ECO:0000256" key="1">
    <source>
        <dbReference type="SAM" id="MobiDB-lite"/>
    </source>
</evidence>
<feature type="compositionally biased region" description="Polar residues" evidence="1">
    <location>
        <begin position="98"/>
        <end position="110"/>
    </location>
</feature>
<feature type="compositionally biased region" description="Basic and acidic residues" evidence="1">
    <location>
        <begin position="77"/>
        <end position="86"/>
    </location>
</feature>
<reference evidence="2 3" key="1">
    <citation type="submission" date="2018-11" db="EMBL/GenBank/DDBJ databases">
        <authorList>
            <consortium name="Pathogen Informatics"/>
        </authorList>
    </citation>
    <scope>NUCLEOTIDE SEQUENCE [LARGE SCALE GENOMIC DNA]</scope>
</reference>
<dbReference type="Proteomes" id="UP000271889">
    <property type="component" value="Unassembled WGS sequence"/>
</dbReference>
<dbReference type="EMBL" id="UYRV01107639">
    <property type="protein sequence ID" value="VDN23626.1"/>
    <property type="molecule type" value="Genomic_DNA"/>
</dbReference>
<feature type="region of interest" description="Disordered" evidence="1">
    <location>
        <begin position="41"/>
        <end position="110"/>
    </location>
</feature>
<protein>
    <submittedName>
        <fullName evidence="2">Uncharacterized protein</fullName>
    </submittedName>
</protein>